<evidence type="ECO:0000313" key="2">
    <source>
        <dbReference type="EMBL" id="BAA29962.1"/>
    </source>
</evidence>
<keyword evidence="1" id="KW-1133">Transmembrane helix</keyword>
<keyword evidence="3" id="KW-1185">Reference proteome</keyword>
<feature type="transmembrane region" description="Helical" evidence="1">
    <location>
        <begin position="91"/>
        <end position="110"/>
    </location>
</feature>
<dbReference type="EnsemblBacteria" id="BAA29962">
    <property type="protein sequence ID" value="BAA29962"/>
    <property type="gene ID" value="BAA29962"/>
</dbReference>
<evidence type="ECO:0000313" key="3">
    <source>
        <dbReference type="Proteomes" id="UP000000752"/>
    </source>
</evidence>
<gene>
    <name evidence="2" type="ordered locus">PH0868</name>
</gene>
<proteinExistence type="predicted"/>
<keyword evidence="1" id="KW-0812">Transmembrane</keyword>
<reference evidence="2 3" key="1">
    <citation type="journal article" date="1998" name="DNA Res.">
        <title>Complete sequence and gene organization of the genome of a hyper-thermophilic archaebacterium, Pyrococcus horikoshii OT3.</title>
        <authorList>
            <person name="Kawarabayasi Y."/>
            <person name="Sawada M."/>
            <person name="Horikawa H."/>
            <person name="Haikawa Y."/>
            <person name="Hino Y."/>
            <person name="Yamamoto S."/>
            <person name="Sekine M."/>
            <person name="Baba S."/>
            <person name="Kosugi H."/>
            <person name="Hosoyama A."/>
            <person name="Nagai Y."/>
            <person name="Sakai M."/>
            <person name="Ogura K."/>
            <person name="Otuka R."/>
            <person name="Nakazawa H."/>
            <person name="Takamiya M."/>
            <person name="Ohfuku Y."/>
            <person name="Funahashi T."/>
            <person name="Tanaka T."/>
            <person name="Kudoh Y."/>
            <person name="Yamazaki J."/>
            <person name="Kushida N."/>
            <person name="Oguchi A."/>
            <person name="Aoki K."/>
            <person name="Nakamura Y."/>
            <person name="Robb T.F."/>
            <person name="Horikoshi K."/>
            <person name="Masuchi Y."/>
            <person name="Shizuya H."/>
            <person name="Kikuchi H."/>
        </authorList>
    </citation>
    <scope>NUCLEOTIDE SEQUENCE [LARGE SCALE GENOMIC DNA]</scope>
    <source>
        <strain evidence="3">ATCC 700860 / DSM 12428 / JCM 9974 / NBRC 100139 / OT-3</strain>
    </source>
</reference>
<protein>
    <submittedName>
        <fullName evidence="2">Uncharacterized protein</fullName>
    </submittedName>
</protein>
<sequence>MCSMGAVERRLLWIGGVVALLSLIYVVFSVSAVNLRHVGVMLVFFGVAGFSLYGAFKVYRESKIRWLLFGMGFIIASVAVSQLTIKFDDPISVIVAGLISLLTISLIEIIKNTNAIIKNWNYGK</sequence>
<dbReference type="eggNOG" id="arCOG07839">
    <property type="taxonomic scope" value="Archaea"/>
</dbReference>
<keyword evidence="1" id="KW-0472">Membrane</keyword>
<feature type="transmembrane region" description="Helical" evidence="1">
    <location>
        <begin position="38"/>
        <end position="59"/>
    </location>
</feature>
<feature type="transmembrane region" description="Helical" evidence="1">
    <location>
        <begin position="12"/>
        <end position="32"/>
    </location>
</feature>
<evidence type="ECO:0000256" key="1">
    <source>
        <dbReference type="SAM" id="Phobius"/>
    </source>
</evidence>
<dbReference type="KEGG" id="pho:PH0868"/>
<organism evidence="2 3">
    <name type="scientific">Pyrococcus horikoshii (strain ATCC 700860 / DSM 12428 / JCM 9974 / NBRC 100139 / OT-3)</name>
    <dbReference type="NCBI Taxonomy" id="70601"/>
    <lineage>
        <taxon>Archaea</taxon>
        <taxon>Methanobacteriati</taxon>
        <taxon>Methanobacteriota</taxon>
        <taxon>Thermococci</taxon>
        <taxon>Thermococcales</taxon>
        <taxon>Thermococcaceae</taxon>
        <taxon>Pyrococcus</taxon>
    </lineage>
</organism>
<dbReference type="PIR" id="H71137">
    <property type="entry name" value="H71137"/>
</dbReference>
<name>O58598_PYRHO</name>
<dbReference type="Proteomes" id="UP000000752">
    <property type="component" value="Chromosome"/>
</dbReference>
<dbReference type="STRING" id="70601.gene:9377819"/>
<accession>O58598</accession>
<dbReference type="AlphaFoldDB" id="O58598"/>
<dbReference type="EMBL" id="BA000001">
    <property type="protein sequence ID" value="BAA29962.1"/>
    <property type="molecule type" value="Genomic_DNA"/>
</dbReference>
<feature type="transmembrane region" description="Helical" evidence="1">
    <location>
        <begin position="66"/>
        <end position="85"/>
    </location>
</feature>